<organism evidence="16 17">
    <name type="scientific">Helicobacter mustelae (strain ATCC 43772 / CCUG 25715 / CIP 103759 / LMG 18044 / NCTC 12198 / R85-136P)</name>
    <name type="common">Campylobacter mustelae</name>
    <dbReference type="NCBI Taxonomy" id="679897"/>
    <lineage>
        <taxon>Bacteria</taxon>
        <taxon>Pseudomonadati</taxon>
        <taxon>Campylobacterota</taxon>
        <taxon>Epsilonproteobacteria</taxon>
        <taxon>Campylobacterales</taxon>
        <taxon>Helicobacteraceae</taxon>
        <taxon>Helicobacter</taxon>
    </lineage>
</organism>
<dbReference type="SMART" id="SM00493">
    <property type="entry name" value="TOPRIM"/>
    <property type="match status" value="1"/>
</dbReference>
<dbReference type="InterPro" id="IPR002694">
    <property type="entry name" value="Znf_CHC2"/>
</dbReference>
<dbReference type="HOGENOM" id="CLU_013501_3_2_7"/>
<dbReference type="Pfam" id="PF16730">
    <property type="entry name" value="DnaGprimase_HBD"/>
    <property type="match status" value="1"/>
</dbReference>
<evidence type="ECO:0000256" key="2">
    <source>
        <dbReference type="ARBA" id="ARBA00022515"/>
    </source>
</evidence>
<proteinExistence type="inferred from homology"/>
<keyword evidence="5 12" id="KW-0235">DNA replication</keyword>
<comment type="domain">
    <text evidence="12">Contains an N-terminal zinc-binding domain, a central core domain that contains the primase activity, and a C-terminal DnaB-binding domain.</text>
</comment>
<dbReference type="Pfam" id="PF13662">
    <property type="entry name" value="Toprim_4"/>
    <property type="match status" value="1"/>
</dbReference>
<evidence type="ECO:0000259" key="15">
    <source>
        <dbReference type="PROSITE" id="PS50880"/>
    </source>
</evidence>
<comment type="cofactor">
    <cofactor evidence="12 13 14">
        <name>Zn(2+)</name>
        <dbReference type="ChEBI" id="CHEBI:29105"/>
    </cofactor>
    <text evidence="12 13 14">Binds 1 zinc ion per monomer.</text>
</comment>
<evidence type="ECO:0000256" key="1">
    <source>
        <dbReference type="ARBA" id="ARBA00022478"/>
    </source>
</evidence>
<dbReference type="InterPro" id="IPR034151">
    <property type="entry name" value="TOPRIM_DnaG_bac"/>
</dbReference>
<dbReference type="GO" id="GO:1990077">
    <property type="term" value="C:primosome complex"/>
    <property type="evidence" value="ECO:0007669"/>
    <property type="project" value="UniProtKB-KW"/>
</dbReference>
<evidence type="ECO:0000313" key="17">
    <source>
        <dbReference type="Proteomes" id="UP000001522"/>
    </source>
</evidence>
<feature type="zinc finger region" description="CHC2-type" evidence="12 14">
    <location>
        <begin position="37"/>
        <end position="61"/>
    </location>
</feature>
<dbReference type="InterPro" id="IPR016136">
    <property type="entry name" value="DNA_helicase_N/primase_C"/>
</dbReference>
<keyword evidence="4 12" id="KW-0548">Nucleotidyltransferase</keyword>
<keyword evidence="1 12" id="KW-0240">DNA-directed RNA polymerase</keyword>
<dbReference type="GO" id="GO:0000428">
    <property type="term" value="C:DNA-directed RNA polymerase complex"/>
    <property type="evidence" value="ECO:0007669"/>
    <property type="project" value="UniProtKB-KW"/>
</dbReference>
<dbReference type="PIRSF" id="PIRSF002811">
    <property type="entry name" value="DnaG"/>
    <property type="match status" value="1"/>
</dbReference>
<dbReference type="Gene3D" id="3.40.1360.10">
    <property type="match status" value="1"/>
</dbReference>
<dbReference type="Gene3D" id="3.90.980.10">
    <property type="entry name" value="DNA primase, catalytic core, N-terminal domain"/>
    <property type="match status" value="1"/>
</dbReference>
<comment type="subunit">
    <text evidence="12">Monomer. Interacts with DnaB.</text>
</comment>
<dbReference type="InterPro" id="IPR006171">
    <property type="entry name" value="TOPRIM_dom"/>
</dbReference>
<dbReference type="AlphaFoldDB" id="D3UI23"/>
<dbReference type="CDD" id="cd03364">
    <property type="entry name" value="TOPRIM_DnaG_primases"/>
    <property type="match status" value="1"/>
</dbReference>
<dbReference type="Proteomes" id="UP000001522">
    <property type="component" value="Chromosome"/>
</dbReference>
<dbReference type="EC" id="2.7.7.101" evidence="12"/>
<dbReference type="GO" id="GO:0003899">
    <property type="term" value="F:DNA-directed RNA polymerase activity"/>
    <property type="evidence" value="ECO:0007669"/>
    <property type="project" value="UniProtKB-UniRule"/>
</dbReference>
<dbReference type="Gene3D" id="1.10.860.10">
    <property type="entry name" value="DNAb Helicase, Chain A"/>
    <property type="match status" value="1"/>
</dbReference>
<evidence type="ECO:0000256" key="5">
    <source>
        <dbReference type="ARBA" id="ARBA00022705"/>
    </source>
</evidence>
<name>D3UI23_HELM1</name>
<dbReference type="RefSeq" id="WP_013023219.1">
    <property type="nucleotide sequence ID" value="NC_013949.1"/>
</dbReference>
<evidence type="ECO:0000256" key="6">
    <source>
        <dbReference type="ARBA" id="ARBA00022723"/>
    </source>
</evidence>
<evidence type="ECO:0000256" key="10">
    <source>
        <dbReference type="ARBA" id="ARBA00023125"/>
    </source>
</evidence>
<feature type="domain" description="Toprim" evidence="15">
    <location>
        <begin position="248"/>
        <end position="329"/>
    </location>
</feature>
<dbReference type="Pfam" id="PF08275">
    <property type="entry name" value="DNAG_N"/>
    <property type="match status" value="1"/>
</dbReference>
<sequence length="572" mass="64986">MIKASSIEALKQQADIIDILGNYIELKRAGSNFSACCPFHQEKTPSFIISPSKNLYHCYGCGVGGDVIKFVMEYEKIPFIEAVEKIAELSHFTLEYETSHQKPKQHTEEYEIFERFIHFFGDTLAKEPGILAYLQRRGISAQSMRDFSLGYCGNSFEVVKFCDQLRLEKKNLVGLGILGQSDGRYYARFAERIIFPIHSPAGNPVGFGGRTLRDHAAKYINSPQSQLFNKSKLLYGYHIAKEFIYRERTIIITEGYLDVIMLHQAGFRTAVATLGTALTQEHLPLLNKGEPKILLGYDGDSAGIRAAYRASFMLANLKKEGGVVIFQNGMDPADMVQKNQISDLKELFSHPMPFIEFVLRQIPLQFDLTNPLQKEQALKQQLDFLHTLSPLLQEEYKALISNLLQISPSLIPTKPTKHQENFPSSRSSKPGYSPTLYGNGGLGFLHQESQLEELIIRYILETPSLLDLALQYIDAEIFQHQKQAFCALLAKNLDHPSLIGIRINPKLITTPHGFRNELRLLILRYNTSLLNSIQKERALSFEQKSFRIRKIKNHILKLKQGELIAYESFGTF</sequence>
<evidence type="ECO:0000256" key="7">
    <source>
        <dbReference type="ARBA" id="ARBA00022771"/>
    </source>
</evidence>
<dbReference type="HAMAP" id="MF_00974">
    <property type="entry name" value="DNA_primase_DnaG"/>
    <property type="match status" value="1"/>
</dbReference>
<evidence type="ECO:0000256" key="8">
    <source>
        <dbReference type="ARBA" id="ARBA00022833"/>
    </source>
</evidence>
<keyword evidence="17" id="KW-1185">Reference proteome</keyword>
<keyword evidence="6 12" id="KW-0479">Metal-binding</keyword>
<protein>
    <recommendedName>
        <fullName evidence="12 13">DNA primase</fullName>
        <ecNumber evidence="12">2.7.7.101</ecNumber>
    </recommendedName>
</protein>
<dbReference type="InterPro" id="IPR037068">
    <property type="entry name" value="DNA_primase_core_N_sf"/>
</dbReference>
<comment type="function">
    <text evidence="12 13">RNA polymerase that catalyzes the synthesis of short RNA molecules used as primers for DNA polymerase during DNA replication.</text>
</comment>
<dbReference type="InterPro" id="IPR013264">
    <property type="entry name" value="DNAG_N"/>
</dbReference>
<comment type="catalytic activity">
    <reaction evidence="12">
        <text>ssDNA + n NTP = ssDNA/pppN(pN)n-1 hybrid + (n-1) diphosphate.</text>
        <dbReference type="EC" id="2.7.7.101"/>
    </reaction>
</comment>
<dbReference type="GO" id="GO:0003677">
    <property type="term" value="F:DNA binding"/>
    <property type="evidence" value="ECO:0007669"/>
    <property type="project" value="UniProtKB-KW"/>
</dbReference>
<dbReference type="GO" id="GO:0008270">
    <property type="term" value="F:zinc ion binding"/>
    <property type="evidence" value="ECO:0007669"/>
    <property type="project" value="UniProtKB-UniRule"/>
</dbReference>
<keyword evidence="8 12" id="KW-0862">Zinc</keyword>
<dbReference type="GO" id="GO:0005737">
    <property type="term" value="C:cytoplasm"/>
    <property type="evidence" value="ECO:0007669"/>
    <property type="project" value="TreeGrafter"/>
</dbReference>
<dbReference type="InterPro" id="IPR030846">
    <property type="entry name" value="DnaG_bac"/>
</dbReference>
<dbReference type="InterPro" id="IPR006295">
    <property type="entry name" value="DNA_primase_DnaG"/>
</dbReference>
<dbReference type="Gene3D" id="3.90.580.10">
    <property type="entry name" value="Zinc finger, CHC2-type domain"/>
    <property type="match status" value="1"/>
</dbReference>
<accession>D3UI23</accession>
<gene>
    <name evidence="12 16" type="primary">dnaG</name>
    <name evidence="16" type="ordered locus">HMU08890</name>
</gene>
<dbReference type="FunFam" id="3.90.580.10:FF:000001">
    <property type="entry name" value="DNA primase"/>
    <property type="match status" value="1"/>
</dbReference>
<dbReference type="eggNOG" id="COG0358">
    <property type="taxonomic scope" value="Bacteria"/>
</dbReference>
<evidence type="ECO:0000313" key="16">
    <source>
        <dbReference type="EMBL" id="CBG40146.1"/>
    </source>
</evidence>
<evidence type="ECO:0000256" key="13">
    <source>
        <dbReference type="PIRNR" id="PIRNR002811"/>
    </source>
</evidence>
<keyword evidence="7 12" id="KW-0863">Zinc-finger</keyword>
<evidence type="ECO:0000256" key="11">
    <source>
        <dbReference type="ARBA" id="ARBA00023163"/>
    </source>
</evidence>
<dbReference type="STRING" id="679897.HMU08890"/>
<dbReference type="Pfam" id="PF01807">
    <property type="entry name" value="Zn_ribbon_DnaG"/>
    <property type="match status" value="1"/>
</dbReference>
<keyword evidence="9" id="KW-0460">Magnesium</keyword>
<dbReference type="SUPFAM" id="SSF56731">
    <property type="entry name" value="DNA primase core"/>
    <property type="match status" value="1"/>
</dbReference>
<evidence type="ECO:0000256" key="3">
    <source>
        <dbReference type="ARBA" id="ARBA00022679"/>
    </source>
</evidence>
<dbReference type="PANTHER" id="PTHR30313">
    <property type="entry name" value="DNA PRIMASE"/>
    <property type="match status" value="1"/>
</dbReference>
<dbReference type="NCBIfam" id="TIGR01391">
    <property type="entry name" value="dnaG"/>
    <property type="match status" value="1"/>
</dbReference>
<dbReference type="PANTHER" id="PTHR30313:SF2">
    <property type="entry name" value="DNA PRIMASE"/>
    <property type="match status" value="1"/>
</dbReference>
<dbReference type="GO" id="GO:0006269">
    <property type="term" value="P:DNA replication, synthesis of primer"/>
    <property type="evidence" value="ECO:0007669"/>
    <property type="project" value="UniProtKB-UniRule"/>
</dbReference>
<dbReference type="PROSITE" id="PS50880">
    <property type="entry name" value="TOPRIM"/>
    <property type="match status" value="1"/>
</dbReference>
<dbReference type="InterPro" id="IPR036977">
    <property type="entry name" value="DNA_primase_Znf_CHC2"/>
</dbReference>
<reference evidence="16 17" key="1">
    <citation type="journal article" date="2010" name="BMC Genomics">
        <title>Comparative genomics and proteomics of Helicobacter mustelae, an ulcerogenic and carcinogenic gastric pathogen.</title>
        <authorList>
            <person name="O'Toole P.W."/>
            <person name="Snelling W.J."/>
            <person name="Canchaya C."/>
            <person name="Forde B.M."/>
            <person name="Hardie K.R."/>
            <person name="Josenhans C."/>
            <person name="Graham R.L.J."/>
            <person name="McMullan G."/>
            <person name="Parkhill J."/>
            <person name="Belda E."/>
            <person name="Bentley S.D."/>
        </authorList>
    </citation>
    <scope>NUCLEOTIDE SEQUENCE [LARGE SCALE GENOMIC DNA]</scope>
    <source>
        <strain evidence="17">ATCC 43772 / LMG 18044 / NCTC 12198 / 12198</strain>
    </source>
</reference>
<dbReference type="EMBL" id="FN555004">
    <property type="protein sequence ID" value="CBG40146.1"/>
    <property type="molecule type" value="Genomic_DNA"/>
</dbReference>
<dbReference type="InterPro" id="IPR031988">
    <property type="entry name" value="DnaG_HBD"/>
</dbReference>
<evidence type="ECO:0000256" key="12">
    <source>
        <dbReference type="HAMAP-Rule" id="MF_00974"/>
    </source>
</evidence>
<keyword evidence="11 12" id="KW-0804">Transcription</keyword>
<dbReference type="SUPFAM" id="SSF57783">
    <property type="entry name" value="Zinc beta-ribbon"/>
    <property type="match status" value="1"/>
</dbReference>
<dbReference type="SMART" id="SM00400">
    <property type="entry name" value="ZnF_CHCC"/>
    <property type="match status" value="1"/>
</dbReference>
<comment type="similarity">
    <text evidence="12 13">Belongs to the DnaG primase family.</text>
</comment>
<keyword evidence="3 12" id="KW-0808">Transferase</keyword>
<evidence type="ECO:0000256" key="9">
    <source>
        <dbReference type="ARBA" id="ARBA00022842"/>
    </source>
</evidence>
<evidence type="ECO:0000256" key="14">
    <source>
        <dbReference type="PIRSR" id="PIRSR002811-1"/>
    </source>
</evidence>
<keyword evidence="10 12" id="KW-0238">DNA-binding</keyword>
<dbReference type="KEGG" id="hms:HMU08890"/>
<evidence type="ECO:0000256" key="4">
    <source>
        <dbReference type="ARBA" id="ARBA00022695"/>
    </source>
</evidence>
<keyword evidence="2 12" id="KW-0639">Primosome</keyword>
<dbReference type="InterPro" id="IPR050219">
    <property type="entry name" value="DnaG_primase"/>
</dbReference>